<feature type="binding site" evidence="5">
    <location>
        <begin position="751"/>
        <end position="756"/>
    </location>
    <ligand>
        <name>ATP</name>
        <dbReference type="ChEBI" id="CHEBI:30616"/>
    </ligand>
</feature>
<dbReference type="GO" id="GO:0005615">
    <property type="term" value="C:extracellular space"/>
    <property type="evidence" value="ECO:0007669"/>
    <property type="project" value="TreeGrafter"/>
</dbReference>
<dbReference type="OrthoDB" id="418207at2759"/>
<dbReference type="InterPro" id="IPR014746">
    <property type="entry name" value="Gln_synth/guanido_kin_cat_dom"/>
</dbReference>
<keyword evidence="3 5" id="KW-0418">Kinase</keyword>
<dbReference type="InterPro" id="IPR000749">
    <property type="entry name" value="ATP-guanido_PTrfase"/>
</dbReference>
<evidence type="ECO:0000256" key="3">
    <source>
        <dbReference type="ARBA" id="ARBA00022777"/>
    </source>
</evidence>
<keyword evidence="1 5" id="KW-0808">Transferase</keyword>
<feature type="domain" description="Phosphagen kinase C-terminal" evidence="7">
    <location>
        <begin position="529"/>
        <end position="801"/>
    </location>
</feature>
<evidence type="ECO:0000259" key="7">
    <source>
        <dbReference type="PROSITE" id="PS51510"/>
    </source>
</evidence>
<dbReference type="InterPro" id="IPR022414">
    <property type="entry name" value="ATP-guanido_PTrfase_cat"/>
</dbReference>
<keyword evidence="2 5" id="KW-0547">Nucleotide-binding</keyword>
<dbReference type="SUPFAM" id="SSF55931">
    <property type="entry name" value="Glutamine synthetase/guanido kinase"/>
    <property type="match status" value="3"/>
</dbReference>
<dbReference type="AlphaFoldDB" id="A0A2C6KJT5"/>
<evidence type="ECO:0000256" key="4">
    <source>
        <dbReference type="ARBA" id="ARBA00022840"/>
    </source>
</evidence>
<dbReference type="PROSITE" id="PS51510">
    <property type="entry name" value="PHOSPHAGEN_KINASE_C"/>
    <property type="match status" value="1"/>
</dbReference>
<dbReference type="PANTHER" id="PTHR11547">
    <property type="entry name" value="ARGININE OR CREATINE KINASE"/>
    <property type="match status" value="1"/>
</dbReference>
<comment type="caution">
    <text evidence="5">Lacks conserved residue(s) required for the propagation of feature annotation.</text>
</comment>
<dbReference type="GO" id="GO:0004111">
    <property type="term" value="F:creatine kinase activity"/>
    <property type="evidence" value="ECO:0007669"/>
    <property type="project" value="InterPro"/>
</dbReference>
<keyword evidence="4 5" id="KW-0067">ATP-binding</keyword>
<protein>
    <submittedName>
        <fullName evidence="8">Atp:guanido carboxy-terminal catalytic domain protein</fullName>
    </submittedName>
</protein>
<evidence type="ECO:0000256" key="6">
    <source>
        <dbReference type="SAM" id="MobiDB-lite"/>
    </source>
</evidence>
<keyword evidence="9" id="KW-1185">Reference proteome</keyword>
<accession>A0A2C6KJT5</accession>
<dbReference type="GeneID" id="94428790"/>
<dbReference type="Proteomes" id="UP000221165">
    <property type="component" value="Unassembled WGS sequence"/>
</dbReference>
<feature type="compositionally biased region" description="Basic and acidic residues" evidence="6">
    <location>
        <begin position="813"/>
        <end position="829"/>
    </location>
</feature>
<dbReference type="GO" id="GO:0005524">
    <property type="term" value="F:ATP binding"/>
    <property type="evidence" value="ECO:0007669"/>
    <property type="project" value="UniProtKB-UniRule"/>
</dbReference>
<dbReference type="Pfam" id="PF00217">
    <property type="entry name" value="ATP-gua_Ptrans"/>
    <property type="match status" value="1"/>
</dbReference>
<feature type="region of interest" description="Disordered" evidence="6">
    <location>
        <begin position="806"/>
        <end position="842"/>
    </location>
</feature>
<sequence>MRNNIAPEAWLQLGELRTPKGLSALQCLLPEEDDLTGGKELMIGADPGIIALSLDCYESFHVLFSEFLRFSDATLSAKSLFTLPVFPFDAVQERVPSVLPSLNMHSAVRNLTLCFHRNFASIAFPPTMTVAESNKVIDRAQKGIASWMAKRTTNGEWRTDVELFKGPDFFGRRGQAFRTLLSEETLISRSSYMDNMNSHRATAVWLSPDKKTIVKVNWKNHLRRRTAIVRACAQVEIQISNPFDATEIIEGLRNAYDLFDCIKDQDGDEAFAKHKDFGYLTVDPLDCRLGFSAIFETRLLHGFMSRVALQELLKQAHMRKLRLIMPDEMIHGLVPISLNTLEASDEVHALGTLTQLLAAFLEGLKLRLPRPQVDSSSGSLSTVSRLMTPIDLTRSSHAFNKLSQLLAKRSDRKALEREEGDKKTEGALDRASGLQALACPEGLDWWKGKASCGFACTDDLRDYCSMSPVLTAVVERYHNSQASAWRTAATAFYLRPDSTCPGGLANLPTFTEFLEDLSKKSRTSLDSAAVKLVVCSLRRNLSLYKMPMHATEEELSLTQDAILDAVAGMGPSIGCGPGKGPTADGPPDVLRYYSPCVNPTSRSCGPVDSFLSDVGVRCGFSNFEKAIGLSTRMTRGRGVYIPPSSSWLVAIQFVDHIYVQTHDGKGNIADCFYRLLEIAHSFQTHLSASSVISSDRFAFHSSLGYLTSMPEFLGTGIQLKAKLYLPYLLSKPEEYAADFEALCEHHNLGFELVQPAVFEQSKCSTGMAWVMSTISLGVTELEQLDSFMRGVEAILELEQSKAGCLGATPPRSLADEGEAHLPPPTEKKPPAAPGPSAPAVEPGKAKAQLKKDISVLAAHAQWRDLRTAFGGTSQNCAHIGRVYRFPGDIAATDADAFVKFRGLLEEVMGKPQNSMDVLLSGASSSRALLEVFDMFQISALLDGLRKAVSLSCVQISNLCLITCRNFASVPFLPFLVASPAFTRYNSRGLLHLAEVERAIVERLTTIRDRDDPLPLAGQRYIPVSSLTSQQQSILRSRFFVDLPEKKMVAERDVLDCAYETFNFWPRHRGVIFSADQTMVCLVNFSDHITILATCDDKEQLCNGMEMLRTLQTVQATLAVLEDKDAPDGLSIARRADIGGYVGPSLARSVCLATSVAAQLTLTGAQTETDTKAAAWAADYRDRLQIIKDWTSKDAQGLSSTPSAHKEAQSHSVVASKMIAFDHEVELLESFVKILT</sequence>
<gene>
    <name evidence="8" type="ORF">CSUI_005403</name>
</gene>
<organism evidence="8 9">
    <name type="scientific">Cystoisospora suis</name>
    <dbReference type="NCBI Taxonomy" id="483139"/>
    <lineage>
        <taxon>Eukaryota</taxon>
        <taxon>Sar</taxon>
        <taxon>Alveolata</taxon>
        <taxon>Apicomplexa</taxon>
        <taxon>Conoidasida</taxon>
        <taxon>Coccidia</taxon>
        <taxon>Eucoccidiorida</taxon>
        <taxon>Eimeriorina</taxon>
        <taxon>Sarcocystidae</taxon>
        <taxon>Cystoisospora</taxon>
    </lineage>
</organism>
<evidence type="ECO:0000313" key="8">
    <source>
        <dbReference type="EMBL" id="PHJ20760.1"/>
    </source>
</evidence>
<dbReference type="RefSeq" id="XP_067922446.1">
    <property type="nucleotide sequence ID" value="XM_068065579.1"/>
</dbReference>
<evidence type="ECO:0000256" key="2">
    <source>
        <dbReference type="ARBA" id="ARBA00022741"/>
    </source>
</evidence>
<evidence type="ECO:0000313" key="9">
    <source>
        <dbReference type="Proteomes" id="UP000221165"/>
    </source>
</evidence>
<feature type="binding site" evidence="5">
    <location>
        <begin position="532"/>
        <end position="536"/>
    </location>
    <ligand>
        <name>ATP</name>
        <dbReference type="ChEBI" id="CHEBI:30616"/>
    </ligand>
</feature>
<comment type="caution">
    <text evidence="8">The sequence shown here is derived from an EMBL/GenBank/DDBJ whole genome shotgun (WGS) entry which is preliminary data.</text>
</comment>
<reference evidence="8 9" key="1">
    <citation type="journal article" date="2017" name="Int. J. Parasitol.">
        <title>The genome of the protozoan parasite Cystoisospora suis and a reverse vaccinology approach to identify vaccine candidates.</title>
        <authorList>
            <person name="Palmieri N."/>
            <person name="Shrestha A."/>
            <person name="Ruttkowski B."/>
            <person name="Beck T."/>
            <person name="Vogl C."/>
            <person name="Tomley F."/>
            <person name="Blake D.P."/>
            <person name="Joachim A."/>
        </authorList>
    </citation>
    <scope>NUCLEOTIDE SEQUENCE [LARGE SCALE GENOMIC DNA]</scope>
    <source>
        <strain evidence="8 9">Wien I</strain>
    </source>
</reference>
<dbReference type="PANTHER" id="PTHR11547:SF38">
    <property type="entry name" value="ARGININE KINASE 1-RELATED"/>
    <property type="match status" value="1"/>
</dbReference>
<comment type="similarity">
    <text evidence="5">Belongs to the ATP:guanido phosphotransferase family.</text>
</comment>
<dbReference type="VEuPathDB" id="ToxoDB:CSUI_005403"/>
<feature type="binding site" evidence="5">
    <location>
        <begin position="718"/>
        <end position="722"/>
    </location>
    <ligand>
        <name>ATP</name>
        <dbReference type="ChEBI" id="CHEBI:30616"/>
    </ligand>
</feature>
<name>A0A2C6KJT5_9APIC</name>
<evidence type="ECO:0000256" key="1">
    <source>
        <dbReference type="ARBA" id="ARBA00022679"/>
    </source>
</evidence>
<dbReference type="Gene3D" id="3.30.590.10">
    <property type="entry name" value="Glutamine synthetase/guanido kinase, catalytic domain"/>
    <property type="match status" value="3"/>
</dbReference>
<dbReference type="EMBL" id="MIGC01002617">
    <property type="protein sequence ID" value="PHJ20760.1"/>
    <property type="molecule type" value="Genomic_DNA"/>
</dbReference>
<evidence type="ECO:0000256" key="5">
    <source>
        <dbReference type="PROSITE-ProRule" id="PRU00843"/>
    </source>
</evidence>
<proteinExistence type="inferred from homology"/>
<dbReference type="GO" id="GO:0046314">
    <property type="term" value="P:phosphocreatine biosynthetic process"/>
    <property type="evidence" value="ECO:0007669"/>
    <property type="project" value="InterPro"/>
</dbReference>